<evidence type="ECO:0000313" key="5">
    <source>
        <dbReference type="EMBL" id="MDT8899760.1"/>
    </source>
</evidence>
<feature type="domain" description="ABC transporter" evidence="4">
    <location>
        <begin position="2"/>
        <end position="238"/>
    </location>
</feature>
<dbReference type="InterPro" id="IPR027417">
    <property type="entry name" value="P-loop_NTPase"/>
</dbReference>
<evidence type="ECO:0000259" key="4">
    <source>
        <dbReference type="PROSITE" id="PS50893"/>
    </source>
</evidence>
<evidence type="ECO:0000256" key="3">
    <source>
        <dbReference type="ARBA" id="ARBA00022840"/>
    </source>
</evidence>
<dbReference type="SMART" id="SM00382">
    <property type="entry name" value="AAA"/>
    <property type="match status" value="1"/>
</dbReference>
<name>A0ABU3NSF4_9FIRM</name>
<evidence type="ECO:0000313" key="6">
    <source>
        <dbReference type="Proteomes" id="UP001254848"/>
    </source>
</evidence>
<dbReference type="Gene3D" id="3.40.50.300">
    <property type="entry name" value="P-loop containing nucleotide triphosphate hydrolases"/>
    <property type="match status" value="1"/>
</dbReference>
<dbReference type="PROSITE" id="PS50893">
    <property type="entry name" value="ABC_TRANSPORTER_2"/>
    <property type="match status" value="1"/>
</dbReference>
<evidence type="ECO:0000256" key="2">
    <source>
        <dbReference type="ARBA" id="ARBA00022741"/>
    </source>
</evidence>
<dbReference type="Pfam" id="PF00005">
    <property type="entry name" value="ABC_tran"/>
    <property type="match status" value="1"/>
</dbReference>
<dbReference type="InterPro" id="IPR050153">
    <property type="entry name" value="Metal_Ion_Import_ABC"/>
</dbReference>
<dbReference type="CDD" id="cd03214">
    <property type="entry name" value="ABC_Iron-Siderophores_B12_Hemin"/>
    <property type="match status" value="1"/>
</dbReference>
<dbReference type="SUPFAM" id="SSF52540">
    <property type="entry name" value="P-loop containing nucleoside triphosphate hydrolases"/>
    <property type="match status" value="1"/>
</dbReference>
<dbReference type="RefSeq" id="WP_413778328.1">
    <property type="nucleotide sequence ID" value="NZ_JAUOZS010000001.1"/>
</dbReference>
<keyword evidence="6" id="KW-1185">Reference proteome</keyword>
<reference evidence="5 6" key="1">
    <citation type="submission" date="2023-07" db="EMBL/GenBank/DDBJ databases">
        <title>The novel representative of Negativicutes class, Anaeroselena agilis gen. nov. sp. nov.</title>
        <authorList>
            <person name="Prokofeva M.I."/>
            <person name="Elcheninov A.G."/>
            <person name="Klyukina A."/>
            <person name="Kublanov I.V."/>
            <person name="Frolov E.N."/>
            <person name="Podosokorskaya O.A."/>
        </authorList>
    </citation>
    <scope>NUCLEOTIDE SEQUENCE [LARGE SCALE GENOMIC DNA]</scope>
    <source>
        <strain evidence="5 6">4137-cl</strain>
    </source>
</reference>
<dbReference type="PANTHER" id="PTHR42734:SF19">
    <property type="entry name" value="IRON COMPOUNDS ABC TRANSPORTER, ATP-BINDING PROTEIN"/>
    <property type="match status" value="1"/>
</dbReference>
<comment type="caution">
    <text evidence="5">The sequence shown here is derived from an EMBL/GenBank/DDBJ whole genome shotgun (WGS) entry which is preliminary data.</text>
</comment>
<keyword evidence="3 5" id="KW-0067">ATP-binding</keyword>
<dbReference type="InterPro" id="IPR003593">
    <property type="entry name" value="AAA+_ATPase"/>
</dbReference>
<dbReference type="GO" id="GO:0005524">
    <property type="term" value="F:ATP binding"/>
    <property type="evidence" value="ECO:0007669"/>
    <property type="project" value="UniProtKB-KW"/>
</dbReference>
<protein>
    <submittedName>
        <fullName evidence="5">ABC transporter ATP-binding protein</fullName>
    </submittedName>
</protein>
<dbReference type="InterPro" id="IPR003439">
    <property type="entry name" value="ABC_transporter-like_ATP-bd"/>
</dbReference>
<keyword evidence="1" id="KW-0813">Transport</keyword>
<accession>A0ABU3NSF4</accession>
<evidence type="ECO:0000256" key="1">
    <source>
        <dbReference type="ARBA" id="ARBA00022448"/>
    </source>
</evidence>
<dbReference type="EMBL" id="JAUOZS010000001">
    <property type="protein sequence ID" value="MDT8899760.1"/>
    <property type="molecule type" value="Genomic_DNA"/>
</dbReference>
<proteinExistence type="predicted"/>
<gene>
    <name evidence="5" type="ORF">Q4T40_00670</name>
</gene>
<dbReference type="Proteomes" id="UP001254848">
    <property type="component" value="Unassembled WGS sequence"/>
</dbReference>
<dbReference type="PANTHER" id="PTHR42734">
    <property type="entry name" value="METAL TRANSPORT SYSTEM ATP-BINDING PROTEIN TM_0124-RELATED"/>
    <property type="match status" value="1"/>
</dbReference>
<keyword evidence="2" id="KW-0547">Nucleotide-binding</keyword>
<sequence length="259" mass="27654">MLQVKNISFGYSGAGNLLSGLSLTVQDGDIVCLLGPNGAGKTTLLRCLLGISKVHTGSIRVKGREIASVPPAELSRTIAYVPQATDTVFPYRVLDMVVMGRTPHIGFTAVPSRSDVAVAKEALRELGIAHLADCLFSEISGGERQLTLIARAITQQASMLVMDEPTSSLDYGNQVRILKVISQLAGQGYSILMTSHFPNHAFMLCNKVLVMKHGRIIAAGRPEETVTENSLSNLYGARVKIVEIADGATPVKVCIPLLA</sequence>
<organism evidence="5 6">
    <name type="scientific">Anaeroselena agilis</name>
    <dbReference type="NCBI Taxonomy" id="3063788"/>
    <lineage>
        <taxon>Bacteria</taxon>
        <taxon>Bacillati</taxon>
        <taxon>Bacillota</taxon>
        <taxon>Negativicutes</taxon>
        <taxon>Acetonemataceae</taxon>
        <taxon>Anaeroselena</taxon>
    </lineage>
</organism>